<dbReference type="OrthoDB" id="5803771at2759"/>
<dbReference type="GO" id="GO:0003677">
    <property type="term" value="F:DNA binding"/>
    <property type="evidence" value="ECO:0007669"/>
    <property type="project" value="InterPro"/>
</dbReference>
<dbReference type="AlphaFoldDB" id="A0A9P0G7C4"/>
<evidence type="ECO:0000259" key="3">
    <source>
        <dbReference type="PROSITE" id="PS51031"/>
    </source>
</evidence>
<reference evidence="4" key="1">
    <citation type="submission" date="2022-01" db="EMBL/GenBank/DDBJ databases">
        <authorList>
            <person name="King R."/>
        </authorList>
    </citation>
    <scope>NUCLEOTIDE SEQUENCE</scope>
</reference>
<dbReference type="Pfam" id="PF02944">
    <property type="entry name" value="BESS"/>
    <property type="match status" value="1"/>
</dbReference>
<organism evidence="4 5">
    <name type="scientific">Psylliodes chrysocephalus</name>
    <dbReference type="NCBI Taxonomy" id="3402493"/>
    <lineage>
        <taxon>Eukaryota</taxon>
        <taxon>Metazoa</taxon>
        <taxon>Ecdysozoa</taxon>
        <taxon>Arthropoda</taxon>
        <taxon>Hexapoda</taxon>
        <taxon>Insecta</taxon>
        <taxon>Pterygota</taxon>
        <taxon>Neoptera</taxon>
        <taxon>Endopterygota</taxon>
        <taxon>Coleoptera</taxon>
        <taxon>Polyphaga</taxon>
        <taxon>Cucujiformia</taxon>
        <taxon>Chrysomeloidea</taxon>
        <taxon>Chrysomelidae</taxon>
        <taxon>Galerucinae</taxon>
        <taxon>Alticini</taxon>
        <taxon>Psylliodes</taxon>
    </lineage>
</organism>
<dbReference type="GO" id="GO:0005667">
    <property type="term" value="C:transcription regulator complex"/>
    <property type="evidence" value="ECO:0007669"/>
    <property type="project" value="TreeGrafter"/>
</dbReference>
<dbReference type="PANTHER" id="PTHR12243:SF67">
    <property type="entry name" value="COREPRESSOR OF PANGOLIN, ISOFORM A-RELATED"/>
    <property type="match status" value="1"/>
</dbReference>
<dbReference type="InterPro" id="IPR006578">
    <property type="entry name" value="MADF-dom"/>
</dbReference>
<dbReference type="Proteomes" id="UP001153636">
    <property type="component" value="Chromosome 1"/>
</dbReference>
<dbReference type="Pfam" id="PF10545">
    <property type="entry name" value="MADF_DNA_bdg"/>
    <property type="match status" value="1"/>
</dbReference>
<evidence type="ECO:0000313" key="4">
    <source>
        <dbReference type="EMBL" id="CAH1099590.1"/>
    </source>
</evidence>
<dbReference type="InterPro" id="IPR004210">
    <property type="entry name" value="BESS_motif"/>
</dbReference>
<feature type="domain" description="MADF" evidence="2">
    <location>
        <begin position="9"/>
        <end position="91"/>
    </location>
</feature>
<dbReference type="PANTHER" id="PTHR12243">
    <property type="entry name" value="MADF DOMAIN TRANSCRIPTION FACTOR"/>
    <property type="match status" value="1"/>
</dbReference>
<comment type="subcellular location">
    <subcellularLocation>
        <location evidence="1">Nucleus</location>
    </subcellularLocation>
</comment>
<gene>
    <name evidence="4" type="ORF">PSYICH_LOCUS889</name>
</gene>
<proteinExistence type="predicted"/>
<evidence type="ECO:0000259" key="2">
    <source>
        <dbReference type="PROSITE" id="PS51029"/>
    </source>
</evidence>
<dbReference type="PROSITE" id="PS51031">
    <property type="entry name" value="BESS"/>
    <property type="match status" value="1"/>
</dbReference>
<evidence type="ECO:0008006" key="6">
    <source>
        <dbReference type="Google" id="ProtNLM"/>
    </source>
</evidence>
<name>A0A9P0G7C4_9CUCU</name>
<protein>
    <recommendedName>
        <fullName evidence="6">MADF domain-containing protein</fullName>
    </recommendedName>
</protein>
<dbReference type="InterPro" id="IPR039353">
    <property type="entry name" value="TF_Adf1"/>
</dbReference>
<keyword evidence="1" id="KW-0539">Nucleus</keyword>
<dbReference type="EMBL" id="OV651813">
    <property type="protein sequence ID" value="CAH1099590.1"/>
    <property type="molecule type" value="Genomic_DNA"/>
</dbReference>
<keyword evidence="5" id="KW-1185">Reference proteome</keyword>
<accession>A0A9P0G7C4</accession>
<sequence length="224" mass="26267">MKEKFDAATLIAEVRRRPILWQSNNKCFKNKTVTDILWEEVGKECSCPGAVAKQKWKNLKDNYRRKLRRQSCYMIKWSYFPLMDFIKDYIAPAQNKKCLPGNVVKDEPEDFIDANELIASFPNGYLDNCADNFSDVPVVTSSNDSTRNYKKRRVDVNEEYVQLEEPGLKLLEKELSKENEESFDFYFFKSLLPFMEKLSPLEKLEVRGEIQNIIVKKLQTVNSH</sequence>
<dbReference type="GO" id="GO:0006357">
    <property type="term" value="P:regulation of transcription by RNA polymerase II"/>
    <property type="evidence" value="ECO:0007669"/>
    <property type="project" value="TreeGrafter"/>
</dbReference>
<evidence type="ECO:0000313" key="5">
    <source>
        <dbReference type="Proteomes" id="UP001153636"/>
    </source>
</evidence>
<dbReference type="PROSITE" id="PS51029">
    <property type="entry name" value="MADF"/>
    <property type="match status" value="1"/>
</dbReference>
<dbReference type="GO" id="GO:0005634">
    <property type="term" value="C:nucleus"/>
    <property type="evidence" value="ECO:0007669"/>
    <property type="project" value="UniProtKB-SubCell"/>
</dbReference>
<evidence type="ECO:0000256" key="1">
    <source>
        <dbReference type="PROSITE-ProRule" id="PRU00371"/>
    </source>
</evidence>
<dbReference type="SMART" id="SM00595">
    <property type="entry name" value="MADF"/>
    <property type="match status" value="1"/>
</dbReference>
<feature type="domain" description="BESS" evidence="3">
    <location>
        <begin position="181"/>
        <end position="220"/>
    </location>
</feature>